<keyword evidence="4" id="KW-0012">Acyltransferase</keyword>
<keyword evidence="3" id="KW-0677">Repeat</keyword>
<dbReference type="InterPro" id="IPR001451">
    <property type="entry name" value="Hexapep"/>
</dbReference>
<accession>A0ABW2AUP9</accession>
<evidence type="ECO:0000256" key="2">
    <source>
        <dbReference type="ARBA" id="ARBA00022679"/>
    </source>
</evidence>
<dbReference type="InterPro" id="IPR018357">
    <property type="entry name" value="Hexapep_transf_CS"/>
</dbReference>
<dbReference type="CDD" id="cd04647">
    <property type="entry name" value="LbH_MAT_like"/>
    <property type="match status" value="1"/>
</dbReference>
<dbReference type="Gene3D" id="2.160.10.10">
    <property type="entry name" value="Hexapeptide repeat proteins"/>
    <property type="match status" value="1"/>
</dbReference>
<proteinExistence type="inferred from homology"/>
<protein>
    <submittedName>
        <fullName evidence="4">Acyltransferase</fullName>
    </submittedName>
</protein>
<keyword evidence="2" id="KW-0808">Transferase</keyword>
<dbReference type="InterPro" id="IPR051159">
    <property type="entry name" value="Hexapeptide_acetyltransf"/>
</dbReference>
<organism evidence="4 5">
    <name type="scientific">Branchiibius cervicis</name>
    <dbReference type="NCBI Taxonomy" id="908252"/>
    <lineage>
        <taxon>Bacteria</taxon>
        <taxon>Bacillati</taxon>
        <taxon>Actinomycetota</taxon>
        <taxon>Actinomycetes</taxon>
        <taxon>Micrococcales</taxon>
        <taxon>Dermacoccaceae</taxon>
        <taxon>Branchiibius</taxon>
    </lineage>
</organism>
<evidence type="ECO:0000256" key="3">
    <source>
        <dbReference type="ARBA" id="ARBA00022737"/>
    </source>
</evidence>
<name>A0ABW2AUP9_9MICO</name>
<keyword evidence="5" id="KW-1185">Reference proteome</keyword>
<dbReference type="GO" id="GO:0016746">
    <property type="term" value="F:acyltransferase activity"/>
    <property type="evidence" value="ECO:0007669"/>
    <property type="project" value="UniProtKB-KW"/>
</dbReference>
<evidence type="ECO:0000256" key="1">
    <source>
        <dbReference type="ARBA" id="ARBA00007274"/>
    </source>
</evidence>
<comment type="similarity">
    <text evidence="1">Belongs to the transferase hexapeptide repeat family.</text>
</comment>
<dbReference type="PANTHER" id="PTHR23416:SF23">
    <property type="entry name" value="ACETYLTRANSFERASE C18B11.09C-RELATED"/>
    <property type="match status" value="1"/>
</dbReference>
<evidence type="ECO:0000313" key="4">
    <source>
        <dbReference type="EMBL" id="MFC6714842.1"/>
    </source>
</evidence>
<gene>
    <name evidence="4" type="ORF">ACFQBT_13885</name>
</gene>
<dbReference type="Pfam" id="PF00132">
    <property type="entry name" value="Hexapep"/>
    <property type="match status" value="1"/>
</dbReference>
<dbReference type="PROSITE" id="PS00101">
    <property type="entry name" value="HEXAPEP_TRANSFERASES"/>
    <property type="match status" value="1"/>
</dbReference>
<dbReference type="PANTHER" id="PTHR23416">
    <property type="entry name" value="SIALIC ACID SYNTHASE-RELATED"/>
    <property type="match status" value="1"/>
</dbReference>
<reference evidence="5" key="1">
    <citation type="journal article" date="2019" name="Int. J. Syst. Evol. Microbiol.">
        <title>The Global Catalogue of Microorganisms (GCM) 10K type strain sequencing project: providing services to taxonomists for standard genome sequencing and annotation.</title>
        <authorList>
            <consortium name="The Broad Institute Genomics Platform"/>
            <consortium name="The Broad Institute Genome Sequencing Center for Infectious Disease"/>
            <person name="Wu L."/>
            <person name="Ma J."/>
        </authorList>
    </citation>
    <scope>NUCLEOTIDE SEQUENCE [LARGE SCALE GENOMIC DNA]</scope>
    <source>
        <strain evidence="5">NBRC 106593</strain>
    </source>
</reference>
<comment type="caution">
    <text evidence="4">The sequence shown here is derived from an EMBL/GenBank/DDBJ whole genome shotgun (WGS) entry which is preliminary data.</text>
</comment>
<dbReference type="Proteomes" id="UP001596356">
    <property type="component" value="Unassembled WGS sequence"/>
</dbReference>
<dbReference type="SUPFAM" id="SSF51161">
    <property type="entry name" value="Trimeric LpxA-like enzymes"/>
    <property type="match status" value="1"/>
</dbReference>
<evidence type="ECO:0000313" key="5">
    <source>
        <dbReference type="Proteomes" id="UP001596356"/>
    </source>
</evidence>
<dbReference type="InterPro" id="IPR011004">
    <property type="entry name" value="Trimer_LpxA-like_sf"/>
</dbReference>
<sequence length="142" mass="15373">MRLPKTSSIHWRAEFYAPDLITIGEHCTIGDTAFLDGRSGLTIGDSVNLGSHVTIYTRQHDVDSPDFAEVGAPVRIGDYAWIASHAIVLPGVTIGEGAVVAAGSVVTKDVAPYTVVGGNPARYIKDRSRDLRYRLGYAKRFV</sequence>
<dbReference type="EMBL" id="JBHSWJ010000002">
    <property type="protein sequence ID" value="MFC6714842.1"/>
    <property type="molecule type" value="Genomic_DNA"/>
</dbReference>